<dbReference type="KEGG" id="hdh:G5B40_06695"/>
<dbReference type="AlphaFoldDB" id="A0A7L5BTZ0"/>
<feature type="transmembrane region" description="Helical" evidence="1">
    <location>
        <begin position="173"/>
        <end position="194"/>
    </location>
</feature>
<proteinExistence type="predicted"/>
<evidence type="ECO:0000313" key="4">
    <source>
        <dbReference type="Proteomes" id="UP000503336"/>
    </source>
</evidence>
<accession>A0A7L5BTZ0</accession>
<evidence type="ECO:0000313" key="3">
    <source>
        <dbReference type="EMBL" id="QIE55165.1"/>
    </source>
</evidence>
<feature type="transmembrane region" description="Helical" evidence="1">
    <location>
        <begin position="143"/>
        <end position="161"/>
    </location>
</feature>
<feature type="transmembrane region" description="Helical" evidence="1">
    <location>
        <begin position="232"/>
        <end position="253"/>
    </location>
</feature>
<keyword evidence="1" id="KW-1133">Transmembrane helix</keyword>
<evidence type="ECO:0000259" key="2">
    <source>
        <dbReference type="Pfam" id="PF00892"/>
    </source>
</evidence>
<feature type="transmembrane region" description="Helical" evidence="1">
    <location>
        <begin position="88"/>
        <end position="108"/>
    </location>
</feature>
<feature type="transmembrane region" description="Helical" evidence="1">
    <location>
        <begin position="6"/>
        <end position="23"/>
    </location>
</feature>
<protein>
    <submittedName>
        <fullName evidence="3">EamA family transporter</fullName>
    </submittedName>
</protein>
<name>A0A7L5BTZ0_9RHOB</name>
<evidence type="ECO:0000256" key="1">
    <source>
        <dbReference type="SAM" id="Phobius"/>
    </source>
</evidence>
<dbReference type="Gene3D" id="1.10.3730.20">
    <property type="match status" value="2"/>
</dbReference>
<dbReference type="InterPro" id="IPR000620">
    <property type="entry name" value="EamA_dom"/>
</dbReference>
<gene>
    <name evidence="3" type="ORF">G5B40_06695</name>
</gene>
<keyword evidence="1" id="KW-0472">Membrane</keyword>
<dbReference type="RefSeq" id="WP_165096620.1">
    <property type="nucleotide sequence ID" value="NZ_CP049056.1"/>
</dbReference>
<feature type="transmembrane region" description="Helical" evidence="1">
    <location>
        <begin position="57"/>
        <end position="76"/>
    </location>
</feature>
<dbReference type="Pfam" id="PF00892">
    <property type="entry name" value="EamA"/>
    <property type="match status" value="1"/>
</dbReference>
<feature type="transmembrane region" description="Helical" evidence="1">
    <location>
        <begin position="206"/>
        <end position="226"/>
    </location>
</feature>
<dbReference type="InterPro" id="IPR037185">
    <property type="entry name" value="EmrE-like"/>
</dbReference>
<keyword evidence="4" id="KW-1185">Reference proteome</keyword>
<keyword evidence="1" id="KW-0812">Transmembrane</keyword>
<feature type="transmembrane region" description="Helical" evidence="1">
    <location>
        <begin position="114"/>
        <end position="131"/>
    </location>
</feature>
<feature type="domain" description="EamA" evidence="2">
    <location>
        <begin position="144"/>
        <end position="276"/>
    </location>
</feature>
<sequence>MSIGVFFLVLGAALLHAAWNVLVKGGGDKLAAVTAVVIGQGLCGAVALIFAPTPDAAAIPFILFGITLHIGYQFFLMRSYRIGDLTQVYPIARGVAPMLVAGISYFALGAELDRVEVIAIVVIGIGILSLSGARQSDGLRNGLAATLALATGCFIAAYTLVDGYGARVAVSPLGYYGWAAIGNAVVFSALIGVLRPQSLVTAVRSPVPLLIGGAASFAAYAMAIYAFTVAPIALVAALRETSIVFALLIGVIFLKERLNLLKIASTAITLSGAALLRLSKG</sequence>
<reference evidence="3 4" key="1">
    <citation type="submission" date="2020-02" db="EMBL/GenBank/DDBJ databases">
        <title>complete genome sequence of Rhodobacteraceae bacterium.</title>
        <authorList>
            <person name="Park J."/>
            <person name="Kim Y.-S."/>
            <person name="Kim K.-H."/>
        </authorList>
    </citation>
    <scope>NUCLEOTIDE SEQUENCE [LARGE SCALE GENOMIC DNA]</scope>
    <source>
        <strain evidence="3 4">RR4-56</strain>
    </source>
</reference>
<feature type="transmembrane region" description="Helical" evidence="1">
    <location>
        <begin position="30"/>
        <end position="51"/>
    </location>
</feature>
<dbReference type="GO" id="GO:0016020">
    <property type="term" value="C:membrane"/>
    <property type="evidence" value="ECO:0007669"/>
    <property type="project" value="InterPro"/>
</dbReference>
<organism evidence="3 4">
    <name type="scientific">Pikeienuella piscinae</name>
    <dbReference type="NCBI Taxonomy" id="2748098"/>
    <lineage>
        <taxon>Bacteria</taxon>
        <taxon>Pseudomonadati</taxon>
        <taxon>Pseudomonadota</taxon>
        <taxon>Alphaproteobacteria</taxon>
        <taxon>Rhodobacterales</taxon>
        <taxon>Paracoccaceae</taxon>
        <taxon>Pikeienuella</taxon>
    </lineage>
</organism>
<dbReference type="EMBL" id="CP049056">
    <property type="protein sequence ID" value="QIE55165.1"/>
    <property type="molecule type" value="Genomic_DNA"/>
</dbReference>
<dbReference type="SUPFAM" id="SSF103481">
    <property type="entry name" value="Multidrug resistance efflux transporter EmrE"/>
    <property type="match status" value="2"/>
</dbReference>
<dbReference type="Proteomes" id="UP000503336">
    <property type="component" value="Chromosome"/>
</dbReference>